<protein>
    <submittedName>
        <fullName evidence="2">Putative hemolysin</fullName>
    </submittedName>
</protein>
<dbReference type="CDD" id="cd07986">
    <property type="entry name" value="LPLAT_ACT14924-like"/>
    <property type="match status" value="1"/>
</dbReference>
<dbReference type="SMART" id="SM00563">
    <property type="entry name" value="PlsC"/>
    <property type="match status" value="1"/>
</dbReference>
<evidence type="ECO:0000313" key="2">
    <source>
        <dbReference type="EMBL" id="SEM81157.1"/>
    </source>
</evidence>
<gene>
    <name evidence="2" type="ORF">SAMN04488103_102148</name>
</gene>
<dbReference type="GO" id="GO:0016746">
    <property type="term" value="F:acyltransferase activity"/>
    <property type="evidence" value="ECO:0007669"/>
    <property type="project" value="InterPro"/>
</dbReference>
<name>A0A1H8BGZ1_9RHOB</name>
<evidence type="ECO:0000313" key="3">
    <source>
        <dbReference type="Proteomes" id="UP000198761"/>
    </source>
</evidence>
<dbReference type="RefSeq" id="WP_091297631.1">
    <property type="nucleotide sequence ID" value="NZ_FOCE01000002.1"/>
</dbReference>
<sequence>MTTEGVSRDISYASAAQTRWGRGIIRALEATTGRTRLIRRAAGYEQAVAGGQSFWQVLPERFGLTLEVQGGSLANLPANGPLVVIANHPYGILDGLMMGHLLDRARGDFRILANAVFVKAPDLRRVVLPISFDPTEAAVSLNLQTRRAALDYLGAGGAIGIFPGGTVSTAARPFGARPMDPGWRNFTAKLIQRSGATVVPVFFSGQNSRLFQVASHLHATLRLGLLIKEFRARLDRPVPIVIGAPIPPGRLATFGSDAKGMMDFLRASTYELSPEPLDPYAYGHEFEAKYKTR</sequence>
<dbReference type="OrthoDB" id="1113830at2"/>
<dbReference type="Pfam" id="PF19576">
    <property type="entry name" value="Acyltransf_2"/>
    <property type="match status" value="1"/>
</dbReference>
<dbReference type="EMBL" id="FOCE01000002">
    <property type="protein sequence ID" value="SEM81157.1"/>
    <property type="molecule type" value="Genomic_DNA"/>
</dbReference>
<dbReference type="STRING" id="933059.SAMN04488103_102148"/>
<organism evidence="2 3">
    <name type="scientific">Gemmobacter aquatilis</name>
    <dbReference type="NCBI Taxonomy" id="933059"/>
    <lineage>
        <taxon>Bacteria</taxon>
        <taxon>Pseudomonadati</taxon>
        <taxon>Pseudomonadota</taxon>
        <taxon>Alphaproteobacteria</taxon>
        <taxon>Rhodobacterales</taxon>
        <taxon>Paracoccaceae</taxon>
        <taxon>Gemmobacter</taxon>
    </lineage>
</organism>
<keyword evidence="3" id="KW-1185">Reference proteome</keyword>
<feature type="domain" description="Phospholipid/glycerol acyltransferase" evidence="1">
    <location>
        <begin position="82"/>
        <end position="206"/>
    </location>
</feature>
<dbReference type="Proteomes" id="UP000198761">
    <property type="component" value="Unassembled WGS sequence"/>
</dbReference>
<reference evidence="2 3" key="1">
    <citation type="submission" date="2016-10" db="EMBL/GenBank/DDBJ databases">
        <authorList>
            <person name="de Groot N.N."/>
        </authorList>
    </citation>
    <scope>NUCLEOTIDE SEQUENCE [LARGE SCALE GENOMIC DNA]</scope>
    <source>
        <strain evidence="2 3">DSM 3857</strain>
    </source>
</reference>
<dbReference type="InterPro" id="IPR045746">
    <property type="entry name" value="ACT14924-like_Acyltransf_dom"/>
</dbReference>
<dbReference type="SUPFAM" id="SSF69593">
    <property type="entry name" value="Glycerol-3-phosphate (1)-acyltransferase"/>
    <property type="match status" value="1"/>
</dbReference>
<dbReference type="InterPro" id="IPR002123">
    <property type="entry name" value="Plipid/glycerol_acylTrfase"/>
</dbReference>
<dbReference type="AlphaFoldDB" id="A0A1H8BGZ1"/>
<proteinExistence type="predicted"/>
<accession>A0A1H8BGZ1</accession>
<evidence type="ECO:0000259" key="1">
    <source>
        <dbReference type="SMART" id="SM00563"/>
    </source>
</evidence>